<dbReference type="EMBL" id="CAIIXF020000002">
    <property type="protein sequence ID" value="CAH1777908.1"/>
    <property type="molecule type" value="Genomic_DNA"/>
</dbReference>
<evidence type="ECO:0000256" key="2">
    <source>
        <dbReference type="ARBA" id="ARBA00004236"/>
    </source>
</evidence>
<dbReference type="InterPro" id="IPR038050">
    <property type="entry name" value="Neuro_actylchol_rec"/>
</dbReference>
<comment type="similarity">
    <text evidence="11">Belongs to the ligand-gated ion channel (TC 1.A.9) family.</text>
</comment>
<evidence type="ECO:0000256" key="3">
    <source>
        <dbReference type="ARBA" id="ARBA00022448"/>
    </source>
</evidence>
<dbReference type="Gene3D" id="2.70.170.10">
    <property type="entry name" value="Neurotransmitter-gated ion-channel ligand-binding domain"/>
    <property type="match status" value="1"/>
</dbReference>
<gene>
    <name evidence="14" type="ORF">OFUS_LOCUS4895</name>
</gene>
<evidence type="ECO:0000256" key="11">
    <source>
        <dbReference type="RuleBase" id="RU000687"/>
    </source>
</evidence>
<keyword evidence="5 11" id="KW-0812">Transmembrane</keyword>
<dbReference type="SUPFAM" id="SSF63712">
    <property type="entry name" value="Nicotinic receptor ligand binding domain-like"/>
    <property type="match status" value="1"/>
</dbReference>
<dbReference type="InterPro" id="IPR006029">
    <property type="entry name" value="Neurotrans-gated_channel_TM"/>
</dbReference>
<evidence type="ECO:0000256" key="4">
    <source>
        <dbReference type="ARBA" id="ARBA00022475"/>
    </source>
</evidence>
<keyword evidence="9 11" id="KW-0472">Membrane</keyword>
<organism evidence="14 15">
    <name type="scientific">Owenia fusiformis</name>
    <name type="common">Polychaete worm</name>
    <dbReference type="NCBI Taxonomy" id="6347"/>
    <lineage>
        <taxon>Eukaryota</taxon>
        <taxon>Metazoa</taxon>
        <taxon>Spiralia</taxon>
        <taxon>Lophotrochozoa</taxon>
        <taxon>Annelida</taxon>
        <taxon>Polychaeta</taxon>
        <taxon>Sedentaria</taxon>
        <taxon>Canalipalpata</taxon>
        <taxon>Sabellida</taxon>
        <taxon>Oweniida</taxon>
        <taxon>Oweniidae</taxon>
        <taxon>Owenia</taxon>
    </lineage>
</organism>
<keyword evidence="15" id="KW-1185">Reference proteome</keyword>
<dbReference type="PANTHER" id="PTHR18945">
    <property type="entry name" value="NEUROTRANSMITTER GATED ION CHANNEL"/>
    <property type="match status" value="1"/>
</dbReference>
<dbReference type="SUPFAM" id="SSF90112">
    <property type="entry name" value="Neurotransmitter-gated ion-channel transmembrane pore"/>
    <property type="match status" value="1"/>
</dbReference>
<feature type="transmembrane region" description="Helical" evidence="11">
    <location>
        <begin position="7"/>
        <end position="27"/>
    </location>
</feature>
<dbReference type="PRINTS" id="PR00253">
    <property type="entry name" value="GABAARECEPTR"/>
</dbReference>
<dbReference type="Proteomes" id="UP000749559">
    <property type="component" value="Unassembled WGS sequence"/>
</dbReference>
<evidence type="ECO:0000256" key="10">
    <source>
        <dbReference type="ARBA" id="ARBA00023303"/>
    </source>
</evidence>
<reference evidence="14" key="1">
    <citation type="submission" date="2022-03" db="EMBL/GenBank/DDBJ databases">
        <authorList>
            <person name="Martin C."/>
        </authorList>
    </citation>
    <scope>NUCLEOTIDE SEQUENCE</scope>
</reference>
<feature type="transmembrane region" description="Helical" evidence="11">
    <location>
        <begin position="403"/>
        <end position="421"/>
    </location>
</feature>
<dbReference type="OrthoDB" id="407674at2759"/>
<comment type="caution">
    <text evidence="14">The sequence shown here is derived from an EMBL/GenBank/DDBJ whole genome shotgun (WGS) entry which is preliminary data.</text>
</comment>
<dbReference type="InterPro" id="IPR006028">
    <property type="entry name" value="GABAA/Glycine_rcpt"/>
</dbReference>
<evidence type="ECO:0000259" key="13">
    <source>
        <dbReference type="Pfam" id="PF02932"/>
    </source>
</evidence>
<proteinExistence type="inferred from homology"/>
<dbReference type="InterPro" id="IPR036734">
    <property type="entry name" value="Neur_chan_lig-bd_sf"/>
</dbReference>
<protein>
    <submittedName>
        <fullName evidence="14">Uncharacterized protein</fullName>
    </submittedName>
</protein>
<dbReference type="Pfam" id="PF02931">
    <property type="entry name" value="Neur_chan_LBD"/>
    <property type="match status" value="1"/>
</dbReference>
<keyword evidence="6" id="KW-0732">Signal</keyword>
<feature type="transmembrane region" description="Helical" evidence="11">
    <location>
        <begin position="290"/>
        <end position="310"/>
    </location>
</feature>
<evidence type="ECO:0000256" key="1">
    <source>
        <dbReference type="ARBA" id="ARBA00004141"/>
    </source>
</evidence>
<dbReference type="InterPro" id="IPR018000">
    <property type="entry name" value="Neurotransmitter_ion_chnl_CS"/>
</dbReference>
<evidence type="ECO:0000256" key="7">
    <source>
        <dbReference type="ARBA" id="ARBA00022989"/>
    </source>
</evidence>
<accession>A0A8J1TIT8</accession>
<feature type="transmembrane region" description="Helical" evidence="11">
    <location>
        <begin position="265"/>
        <end position="283"/>
    </location>
</feature>
<keyword evidence="7 11" id="KW-1133">Transmembrane helix</keyword>
<dbReference type="GO" id="GO:0005230">
    <property type="term" value="F:extracellular ligand-gated monoatomic ion channel activity"/>
    <property type="evidence" value="ECO:0007669"/>
    <property type="project" value="InterPro"/>
</dbReference>
<feature type="domain" description="Neurotransmitter-gated ion-channel transmembrane" evidence="13">
    <location>
        <begin position="265"/>
        <end position="361"/>
    </location>
</feature>
<dbReference type="GO" id="GO:0004888">
    <property type="term" value="F:transmembrane signaling receptor activity"/>
    <property type="evidence" value="ECO:0007669"/>
    <property type="project" value="InterPro"/>
</dbReference>
<comment type="subcellular location">
    <subcellularLocation>
        <location evidence="2">Cell membrane</location>
    </subcellularLocation>
    <subcellularLocation>
        <location evidence="1">Membrane</location>
        <topology evidence="1">Multi-pass membrane protein</topology>
    </subcellularLocation>
</comment>
<evidence type="ECO:0000313" key="14">
    <source>
        <dbReference type="EMBL" id="CAH1777908.1"/>
    </source>
</evidence>
<keyword evidence="8 11" id="KW-0406">Ion transport</keyword>
<dbReference type="FunFam" id="2.70.170.10:FF:000014">
    <property type="entry name" value="Glycine receptor subunit beta"/>
    <property type="match status" value="1"/>
</dbReference>
<keyword evidence="10 11" id="KW-0407">Ion channel</keyword>
<dbReference type="CDD" id="cd19049">
    <property type="entry name" value="LGIC_TM_anion"/>
    <property type="match status" value="1"/>
</dbReference>
<dbReference type="PROSITE" id="PS00236">
    <property type="entry name" value="NEUROTR_ION_CHANNEL"/>
    <property type="match status" value="1"/>
</dbReference>
<evidence type="ECO:0000256" key="5">
    <source>
        <dbReference type="ARBA" id="ARBA00022692"/>
    </source>
</evidence>
<feature type="transmembrane region" description="Helical" evidence="11">
    <location>
        <begin position="322"/>
        <end position="341"/>
    </location>
</feature>
<keyword evidence="3 11" id="KW-0813">Transport</keyword>
<dbReference type="GO" id="GO:0005886">
    <property type="term" value="C:plasma membrane"/>
    <property type="evidence" value="ECO:0007669"/>
    <property type="project" value="UniProtKB-SubCell"/>
</dbReference>
<dbReference type="NCBIfam" id="TIGR00860">
    <property type="entry name" value="LIC"/>
    <property type="match status" value="1"/>
</dbReference>
<evidence type="ECO:0000313" key="15">
    <source>
        <dbReference type="Proteomes" id="UP000749559"/>
    </source>
</evidence>
<evidence type="ECO:0000256" key="9">
    <source>
        <dbReference type="ARBA" id="ARBA00023136"/>
    </source>
</evidence>
<dbReference type="InterPro" id="IPR006201">
    <property type="entry name" value="Neur_channel"/>
</dbReference>
<evidence type="ECO:0000256" key="6">
    <source>
        <dbReference type="ARBA" id="ARBA00022729"/>
    </source>
</evidence>
<sequence>MVYRSCVILMDVTMNVILLLVMGLKMVRITTQLESSCGSPPCGLGSLRNSPLEPLLSNYDNLMLPNFQTSEVTNVTCNVYVNSFDSINVETMDFQINVYLRQSWVDKRLSFNDSLSSKERISVDNKMAHCIWLPDTFFPNEKYSHQHCDTVPNRALRIHRNGSVHLSLRLSLRLSCPMSLEKFPFDRQVCYMKMESYGYTSDQINIRWTPKNAVQVNEELELPQFTFEDYTTGTCESSYITGKYSCIQIAFILRRQFGYYMVQNYLPGSLIVLLSWVSFWINIDSIPARISLGVLTALTITTQSVGVWMSLPRVSYVKAIDIWMSACVIFVFSASLEFALVNTMSRKEIRRMSIRMRSQSNDKDVPTDSIKRMADEHAYGITKHYDPHSRQLARKVDKISRRLFPIVYIIFNIVYWCYYLVSS</sequence>
<dbReference type="PRINTS" id="PR00252">
    <property type="entry name" value="NRIONCHANNEL"/>
</dbReference>
<dbReference type="Pfam" id="PF02932">
    <property type="entry name" value="Neur_chan_memb"/>
    <property type="match status" value="1"/>
</dbReference>
<dbReference type="InterPro" id="IPR006202">
    <property type="entry name" value="Neur_chan_lig-bd"/>
</dbReference>
<evidence type="ECO:0000259" key="12">
    <source>
        <dbReference type="Pfam" id="PF02931"/>
    </source>
</evidence>
<keyword evidence="4" id="KW-1003">Cell membrane</keyword>
<dbReference type="Gene3D" id="1.20.58.390">
    <property type="entry name" value="Neurotransmitter-gated ion-channel transmembrane domain"/>
    <property type="match status" value="1"/>
</dbReference>
<dbReference type="InterPro" id="IPR036719">
    <property type="entry name" value="Neuro-gated_channel_TM_sf"/>
</dbReference>
<evidence type="ECO:0000256" key="8">
    <source>
        <dbReference type="ARBA" id="ARBA00023065"/>
    </source>
</evidence>
<dbReference type="AlphaFoldDB" id="A0A8J1TIT8"/>
<name>A0A8J1TIT8_OWEFU</name>
<feature type="domain" description="Neurotransmitter-gated ion-channel ligand-binding" evidence="12">
    <location>
        <begin position="52"/>
        <end position="256"/>
    </location>
</feature>